<keyword evidence="9" id="KW-1185">Reference proteome</keyword>
<feature type="domain" description="Release factor glutamine methyltransferase N-terminal" evidence="7">
    <location>
        <begin position="9"/>
        <end position="78"/>
    </location>
</feature>
<evidence type="ECO:0000259" key="7">
    <source>
        <dbReference type="Pfam" id="PF17827"/>
    </source>
</evidence>
<keyword evidence="2 5" id="KW-0808">Transferase</keyword>
<evidence type="ECO:0000259" key="6">
    <source>
        <dbReference type="Pfam" id="PF05175"/>
    </source>
</evidence>
<evidence type="ECO:0000256" key="2">
    <source>
        <dbReference type="ARBA" id="ARBA00022679"/>
    </source>
</evidence>
<dbReference type="GO" id="GO:0032259">
    <property type="term" value="P:methylation"/>
    <property type="evidence" value="ECO:0007669"/>
    <property type="project" value="UniProtKB-KW"/>
</dbReference>
<evidence type="ECO:0000313" key="8">
    <source>
        <dbReference type="EMBL" id="MDQ0458460.1"/>
    </source>
</evidence>
<dbReference type="InterPro" id="IPR029063">
    <property type="entry name" value="SAM-dependent_MTases_sf"/>
</dbReference>
<gene>
    <name evidence="5" type="primary">prmC</name>
    <name evidence="8" type="ORF">QO005_004824</name>
</gene>
<dbReference type="Gene3D" id="3.40.50.150">
    <property type="entry name" value="Vaccinia Virus protein VP39"/>
    <property type="match status" value="1"/>
</dbReference>
<feature type="binding site" evidence="5">
    <location>
        <position position="150"/>
    </location>
    <ligand>
        <name>S-adenosyl-L-methionine</name>
        <dbReference type="ChEBI" id="CHEBI:59789"/>
    </ligand>
</feature>
<comment type="similarity">
    <text evidence="5">Belongs to the protein N5-glutamine methyltransferase family. PrmC subfamily.</text>
</comment>
<dbReference type="NCBIfam" id="TIGR00536">
    <property type="entry name" value="hemK_fam"/>
    <property type="match status" value="1"/>
</dbReference>
<comment type="catalytic activity">
    <reaction evidence="4 5">
        <text>L-glutaminyl-[peptide chain release factor] + S-adenosyl-L-methionine = N(5)-methyl-L-glutaminyl-[peptide chain release factor] + S-adenosyl-L-homocysteine + H(+)</text>
        <dbReference type="Rhea" id="RHEA:42896"/>
        <dbReference type="Rhea" id="RHEA-COMP:10271"/>
        <dbReference type="Rhea" id="RHEA-COMP:10272"/>
        <dbReference type="ChEBI" id="CHEBI:15378"/>
        <dbReference type="ChEBI" id="CHEBI:30011"/>
        <dbReference type="ChEBI" id="CHEBI:57856"/>
        <dbReference type="ChEBI" id="CHEBI:59789"/>
        <dbReference type="ChEBI" id="CHEBI:61891"/>
        <dbReference type="EC" id="2.1.1.297"/>
    </reaction>
</comment>
<dbReference type="PROSITE" id="PS00092">
    <property type="entry name" value="N6_MTASE"/>
    <property type="match status" value="1"/>
</dbReference>
<dbReference type="InterPro" id="IPR004556">
    <property type="entry name" value="HemK-like"/>
</dbReference>
<keyword evidence="1 5" id="KW-0489">Methyltransferase</keyword>
<dbReference type="NCBIfam" id="TIGR03534">
    <property type="entry name" value="RF_mod_PrmC"/>
    <property type="match status" value="1"/>
</dbReference>
<protein>
    <recommendedName>
        <fullName evidence="5">Release factor glutamine methyltransferase</fullName>
        <shortName evidence="5">RF MTase</shortName>
        <ecNumber evidence="5">2.1.1.297</ecNumber>
    </recommendedName>
    <alternativeName>
        <fullName evidence="5">N5-glutamine methyltransferase PrmC</fullName>
    </alternativeName>
    <alternativeName>
        <fullName evidence="5">Protein-(glutamine-N5) MTase PrmC</fullName>
    </alternativeName>
    <alternativeName>
        <fullName evidence="5">Protein-glutamine N-methyltransferase PrmC</fullName>
    </alternativeName>
</protein>
<name>A0ABU0IJM1_9HYPH</name>
<dbReference type="InterPro" id="IPR040758">
    <property type="entry name" value="PrmC_N"/>
</dbReference>
<dbReference type="InterPro" id="IPR002052">
    <property type="entry name" value="DNA_methylase_N6_adenine_CS"/>
</dbReference>
<organism evidence="8 9">
    <name type="scientific">Rhizobium paknamense</name>
    <dbReference type="NCBI Taxonomy" id="1206817"/>
    <lineage>
        <taxon>Bacteria</taxon>
        <taxon>Pseudomonadati</taxon>
        <taxon>Pseudomonadota</taxon>
        <taxon>Alphaproteobacteria</taxon>
        <taxon>Hyphomicrobiales</taxon>
        <taxon>Rhizobiaceae</taxon>
        <taxon>Rhizobium/Agrobacterium group</taxon>
        <taxon>Rhizobium</taxon>
    </lineage>
</organism>
<dbReference type="HAMAP" id="MF_02126">
    <property type="entry name" value="RF_methyltr_PrmC"/>
    <property type="match status" value="1"/>
</dbReference>
<feature type="binding site" evidence="5">
    <location>
        <position position="193"/>
    </location>
    <ligand>
        <name>S-adenosyl-L-methionine</name>
        <dbReference type="ChEBI" id="CHEBI:59789"/>
    </ligand>
</feature>
<feature type="binding site" evidence="5">
    <location>
        <begin position="127"/>
        <end position="131"/>
    </location>
    <ligand>
        <name>S-adenosyl-L-methionine</name>
        <dbReference type="ChEBI" id="CHEBI:59789"/>
    </ligand>
</feature>
<evidence type="ECO:0000256" key="5">
    <source>
        <dbReference type="HAMAP-Rule" id="MF_02126"/>
    </source>
</evidence>
<dbReference type="PANTHER" id="PTHR18895:SF74">
    <property type="entry name" value="MTRF1L RELEASE FACTOR GLUTAMINE METHYLTRANSFERASE"/>
    <property type="match status" value="1"/>
</dbReference>
<dbReference type="GO" id="GO:0102559">
    <property type="term" value="F:peptide chain release factor N(5)-glutamine methyltransferase activity"/>
    <property type="evidence" value="ECO:0007669"/>
    <property type="project" value="UniProtKB-EC"/>
</dbReference>
<accession>A0ABU0IJM1</accession>
<dbReference type="InterPro" id="IPR007848">
    <property type="entry name" value="Small_mtfrase_dom"/>
</dbReference>
<dbReference type="Pfam" id="PF05175">
    <property type="entry name" value="MTS"/>
    <property type="match status" value="1"/>
</dbReference>
<feature type="binding site" evidence="5">
    <location>
        <position position="179"/>
    </location>
    <ligand>
        <name>S-adenosyl-L-methionine</name>
        <dbReference type="ChEBI" id="CHEBI:59789"/>
    </ligand>
</feature>
<evidence type="ECO:0000256" key="3">
    <source>
        <dbReference type="ARBA" id="ARBA00022691"/>
    </source>
</evidence>
<feature type="binding site" evidence="5">
    <location>
        <begin position="193"/>
        <end position="196"/>
    </location>
    <ligand>
        <name>substrate</name>
    </ligand>
</feature>
<dbReference type="CDD" id="cd02440">
    <property type="entry name" value="AdoMet_MTases"/>
    <property type="match status" value="1"/>
</dbReference>
<dbReference type="EMBL" id="JAUSWH010000035">
    <property type="protein sequence ID" value="MDQ0458460.1"/>
    <property type="molecule type" value="Genomic_DNA"/>
</dbReference>
<keyword evidence="3 5" id="KW-0949">S-adenosyl-L-methionine</keyword>
<dbReference type="Gene3D" id="1.10.8.10">
    <property type="entry name" value="DNA helicase RuvA subunit, C-terminal domain"/>
    <property type="match status" value="1"/>
</dbReference>
<evidence type="ECO:0000256" key="4">
    <source>
        <dbReference type="ARBA" id="ARBA00048391"/>
    </source>
</evidence>
<reference evidence="8 9" key="1">
    <citation type="submission" date="2023-07" db="EMBL/GenBank/DDBJ databases">
        <title>Genomic Encyclopedia of Type Strains, Phase IV (KMG-IV): sequencing the most valuable type-strain genomes for metagenomic binning, comparative biology and taxonomic classification.</title>
        <authorList>
            <person name="Goeker M."/>
        </authorList>
    </citation>
    <scope>NUCLEOTIDE SEQUENCE [LARGE SCALE GENOMIC DNA]</scope>
    <source>
        <strain evidence="8 9">DSM 100301</strain>
    </source>
</reference>
<dbReference type="RefSeq" id="WP_307160532.1">
    <property type="nucleotide sequence ID" value="NZ_JAUSWH010000035.1"/>
</dbReference>
<feature type="domain" description="Methyltransferase small" evidence="6">
    <location>
        <begin position="119"/>
        <end position="199"/>
    </location>
</feature>
<dbReference type="InterPro" id="IPR019874">
    <property type="entry name" value="RF_methyltr_PrmC"/>
</dbReference>
<dbReference type="Proteomes" id="UP001235269">
    <property type="component" value="Unassembled WGS sequence"/>
</dbReference>
<dbReference type="PANTHER" id="PTHR18895">
    <property type="entry name" value="HEMK METHYLTRANSFERASE"/>
    <property type="match status" value="1"/>
</dbReference>
<comment type="function">
    <text evidence="5">Methylates the class 1 translation termination release factors RF1/PrfA and RF2/PrfB on the glutamine residue of the universally conserved GGQ motif.</text>
</comment>
<comment type="caution">
    <text evidence="8">The sequence shown here is derived from an EMBL/GenBank/DDBJ whole genome shotgun (WGS) entry which is preliminary data.</text>
</comment>
<dbReference type="SUPFAM" id="SSF53335">
    <property type="entry name" value="S-adenosyl-L-methionine-dependent methyltransferases"/>
    <property type="match status" value="1"/>
</dbReference>
<evidence type="ECO:0000313" key="9">
    <source>
        <dbReference type="Proteomes" id="UP001235269"/>
    </source>
</evidence>
<proteinExistence type="inferred from homology"/>
<dbReference type="EC" id="2.1.1.297" evidence="5"/>
<dbReference type="Pfam" id="PF17827">
    <property type="entry name" value="PrmC_N"/>
    <property type="match status" value="1"/>
</dbReference>
<evidence type="ECO:0000256" key="1">
    <source>
        <dbReference type="ARBA" id="ARBA00022603"/>
    </source>
</evidence>
<sequence length="289" mass="31416">MSPMTLEAALSGLRRRFVEAGLAEAALDARLLVQGLLGLNSTDLVVDARRILTAPEVERLEEAAARRIAREPVHRILGFRDFYGVTLKLSPATLEPRPDTEILVDEALPRLRRMAGRGEAVRLLDMGTGTGAIAIALLKECPEANAVVTDISQDALAMARANADLNGVGERLFTCQSDWYENVTGNFDMILSNPPYIKTEVIEDLEPEVTLHDPLAALDGGKDGLDAYRAIAAGAKAYLKPEGFIGLEIGYDQNQSVTEIFREQGFVLDTAAKDHGGNDRVLILRCFEG</sequence>
<dbReference type="InterPro" id="IPR050320">
    <property type="entry name" value="N5-glutamine_MTase"/>
</dbReference>